<gene>
    <name evidence="2" type="ORF">GWK16_04805</name>
</gene>
<accession>A0A848EAG2</accession>
<evidence type="ECO:0000313" key="3">
    <source>
        <dbReference type="Proteomes" id="UP000548582"/>
    </source>
</evidence>
<dbReference type="AlphaFoldDB" id="A0A848EAG2"/>
<proteinExistence type="predicted"/>
<dbReference type="EMBL" id="JABBKX010000001">
    <property type="protein sequence ID" value="NMJ40547.1"/>
    <property type="molecule type" value="Genomic_DNA"/>
</dbReference>
<evidence type="ECO:0000256" key="1">
    <source>
        <dbReference type="SAM" id="SignalP"/>
    </source>
</evidence>
<feature type="signal peptide" evidence="1">
    <location>
        <begin position="1"/>
        <end position="21"/>
    </location>
</feature>
<dbReference type="Proteomes" id="UP000548582">
    <property type="component" value="Unassembled WGS sequence"/>
</dbReference>
<dbReference type="RefSeq" id="WP_170052762.1">
    <property type="nucleotide sequence ID" value="NZ_JABBKX010000001.1"/>
</dbReference>
<reference evidence="2 3" key="1">
    <citation type="submission" date="2020-03" db="EMBL/GenBank/DDBJ databases">
        <authorList>
            <person name="Sun Q."/>
        </authorList>
    </citation>
    <scope>NUCLEOTIDE SEQUENCE [LARGE SCALE GENOMIC DNA]</scope>
    <source>
        <strain evidence="2 3">JC162</strain>
    </source>
</reference>
<protein>
    <submittedName>
        <fullName evidence="2">Uncharacterized protein</fullName>
    </submittedName>
</protein>
<feature type="chain" id="PRO_5032754368" evidence="1">
    <location>
        <begin position="22"/>
        <end position="158"/>
    </location>
</feature>
<evidence type="ECO:0000313" key="2">
    <source>
        <dbReference type="EMBL" id="NMJ40547.1"/>
    </source>
</evidence>
<comment type="caution">
    <text evidence="2">The sequence shown here is derived from an EMBL/GenBank/DDBJ whole genome shotgun (WGS) entry which is preliminary data.</text>
</comment>
<sequence length="158" mass="17857">MLRLFLAVCCVASVMTQPAGAQALLNRDSWRPSFENDPQGGVLCVWSIYISIQRIGAVCFPEETAFQTALDETVRRMDDFIIANMPTTREVLDAARREGLRMSGTDEIVPQRCRGSDRRARDMLNMYRHSRMSGADSMRAEVDRLLATPRRPSMNPCL</sequence>
<organism evidence="2 3">
    <name type="scientific">Neoroseomonas marina</name>
    <dbReference type="NCBI Taxonomy" id="1232220"/>
    <lineage>
        <taxon>Bacteria</taxon>
        <taxon>Pseudomonadati</taxon>
        <taxon>Pseudomonadota</taxon>
        <taxon>Alphaproteobacteria</taxon>
        <taxon>Acetobacterales</taxon>
        <taxon>Acetobacteraceae</taxon>
        <taxon>Neoroseomonas</taxon>
    </lineage>
</organism>
<keyword evidence="1" id="KW-0732">Signal</keyword>
<keyword evidence="3" id="KW-1185">Reference proteome</keyword>
<name>A0A848EAG2_9PROT</name>